<keyword evidence="4" id="KW-1185">Reference proteome</keyword>
<gene>
    <name evidence="3" type="ORF">OXX778_LOCUS3591</name>
</gene>
<organism evidence="3 4">
    <name type="scientific">Brachionus calyciflorus</name>
    <dbReference type="NCBI Taxonomy" id="104777"/>
    <lineage>
        <taxon>Eukaryota</taxon>
        <taxon>Metazoa</taxon>
        <taxon>Spiralia</taxon>
        <taxon>Gnathifera</taxon>
        <taxon>Rotifera</taxon>
        <taxon>Eurotatoria</taxon>
        <taxon>Monogononta</taxon>
        <taxon>Pseudotrocha</taxon>
        <taxon>Ploima</taxon>
        <taxon>Brachionidae</taxon>
        <taxon>Brachionus</taxon>
    </lineage>
</organism>
<evidence type="ECO:0000313" key="3">
    <source>
        <dbReference type="EMBL" id="CAF0744861.1"/>
    </source>
</evidence>
<accession>A0A813NUS4</accession>
<evidence type="ECO:0000256" key="2">
    <source>
        <dbReference type="ARBA" id="ARBA00020330"/>
    </source>
</evidence>
<dbReference type="InterPro" id="IPR026224">
    <property type="entry name" value="DPCD"/>
</dbReference>
<dbReference type="AlphaFoldDB" id="A0A813NUS4"/>
<evidence type="ECO:0000313" key="4">
    <source>
        <dbReference type="Proteomes" id="UP000663879"/>
    </source>
</evidence>
<protein>
    <recommendedName>
        <fullName evidence="2">Protein DPCD</fullName>
    </recommendedName>
</protein>
<dbReference type="Proteomes" id="UP000663879">
    <property type="component" value="Unassembled WGS sequence"/>
</dbReference>
<dbReference type="EMBL" id="CAJNOC010000322">
    <property type="protein sequence ID" value="CAF0744861.1"/>
    <property type="molecule type" value="Genomic_DNA"/>
</dbReference>
<dbReference type="PANTHER" id="PTHR31921">
    <property type="entry name" value="PROTEIN DPCD"/>
    <property type="match status" value="1"/>
</dbReference>
<dbReference type="Pfam" id="PF14913">
    <property type="entry name" value="DPCD"/>
    <property type="match status" value="1"/>
</dbReference>
<dbReference type="PANTHER" id="PTHR31921:SF1">
    <property type="entry name" value="PROTEIN DPCD"/>
    <property type="match status" value="1"/>
</dbReference>
<evidence type="ECO:0000256" key="1">
    <source>
        <dbReference type="ARBA" id="ARBA00010597"/>
    </source>
</evidence>
<dbReference type="OrthoDB" id="10256139at2759"/>
<comment type="similarity">
    <text evidence="1">Belongs to the DPCD family.</text>
</comment>
<dbReference type="PRINTS" id="PR02065">
    <property type="entry name" value="PROTEINDPCD"/>
</dbReference>
<reference evidence="3" key="1">
    <citation type="submission" date="2021-02" db="EMBL/GenBank/DDBJ databases">
        <authorList>
            <person name="Nowell W R."/>
        </authorList>
    </citation>
    <scope>NUCLEOTIDE SEQUENCE</scope>
    <source>
        <strain evidence="3">Ploen Becks lab</strain>
    </source>
</reference>
<comment type="caution">
    <text evidence="3">The sequence shown here is derived from an EMBL/GenBank/DDBJ whole genome shotgun (WGS) entry which is preliminary data.</text>
</comment>
<name>A0A813NUS4_9BILA</name>
<sequence>MNGIEKWLEKLKKAEKTCLFQDGRRKVHYTFPDKTELAEEYNIQTGELLIRKWRRKNTLGAKLPWEFEVGLNTDNQVRANENLDMTESSNNPIFSRQDTVNAFQWRIRNMIYSADNYIVEIDEQQRAIIIKTKNKKYYKKFQIPDLERIEMGLNPKNMSFSHANNTLIITYTKPTEFLSMEKIITSELSKTKASKEGDVECNPS</sequence>
<proteinExistence type="inferred from homology"/>